<feature type="compositionally biased region" description="Polar residues" evidence="1">
    <location>
        <begin position="15"/>
        <end position="24"/>
    </location>
</feature>
<gene>
    <name evidence="2" type="ORF">C791_3580</name>
</gene>
<feature type="compositionally biased region" description="Basic residues" evidence="1">
    <location>
        <begin position="1"/>
        <end position="13"/>
    </location>
</feature>
<feature type="region of interest" description="Disordered" evidence="1">
    <location>
        <begin position="1"/>
        <end position="33"/>
    </location>
</feature>
<dbReference type="Proteomes" id="UP000014137">
    <property type="component" value="Unassembled WGS sequence"/>
</dbReference>
<evidence type="ECO:0000313" key="3">
    <source>
        <dbReference type="Proteomes" id="UP000014137"/>
    </source>
</evidence>
<evidence type="ECO:0000313" key="2">
    <source>
        <dbReference type="EMBL" id="EMD26451.1"/>
    </source>
</evidence>
<comment type="caution">
    <text evidence="2">The sequence shown here is derived from an EMBL/GenBank/DDBJ whole genome shotgun (WGS) entry which is preliminary data.</text>
</comment>
<protein>
    <submittedName>
        <fullName evidence="2">Uncharacterized protein</fullName>
    </submittedName>
</protein>
<dbReference type="EMBL" id="ANMG01000033">
    <property type="protein sequence ID" value="EMD26451.1"/>
    <property type="molecule type" value="Genomic_DNA"/>
</dbReference>
<dbReference type="AlphaFoldDB" id="M2QIF1"/>
<proteinExistence type="predicted"/>
<dbReference type="PATRIC" id="fig|1238180.3.peg.3911"/>
<organism evidence="2 3">
    <name type="scientific">Amycolatopsis azurea DSM 43854</name>
    <dbReference type="NCBI Taxonomy" id="1238180"/>
    <lineage>
        <taxon>Bacteria</taxon>
        <taxon>Bacillati</taxon>
        <taxon>Actinomycetota</taxon>
        <taxon>Actinomycetes</taxon>
        <taxon>Pseudonocardiales</taxon>
        <taxon>Pseudonocardiaceae</taxon>
        <taxon>Amycolatopsis</taxon>
    </lineage>
</organism>
<reference evidence="2 3" key="1">
    <citation type="submission" date="2012-10" db="EMBL/GenBank/DDBJ databases">
        <title>Genome assembly of Amycolatopsis azurea DSM 43854.</title>
        <authorList>
            <person name="Khatri I."/>
            <person name="Kaur I."/>
            <person name="Subramanian S."/>
            <person name="Mayilraj S."/>
        </authorList>
    </citation>
    <scope>NUCLEOTIDE SEQUENCE [LARGE SCALE GENOMIC DNA]</scope>
    <source>
        <strain evidence="2 3">DSM 43854</strain>
    </source>
</reference>
<evidence type="ECO:0000256" key="1">
    <source>
        <dbReference type="SAM" id="MobiDB-lite"/>
    </source>
</evidence>
<sequence length="48" mass="5649">MEHKEKHWARVSRKPLSQPSTSRKWLSRHARGRAGREIRRAGWVVSGK</sequence>
<accession>M2QIF1</accession>
<name>M2QIF1_9PSEU</name>